<evidence type="ECO:0000313" key="8">
    <source>
        <dbReference type="EMBL" id="QDG53708.1"/>
    </source>
</evidence>
<dbReference type="SUPFAM" id="SSF161070">
    <property type="entry name" value="SNF-like"/>
    <property type="match status" value="1"/>
</dbReference>
<dbReference type="PANTHER" id="PTHR42948:SF1">
    <property type="entry name" value="TRANSPORTER"/>
    <property type="match status" value="1"/>
</dbReference>
<feature type="transmembrane region" description="Helical" evidence="7">
    <location>
        <begin position="44"/>
        <end position="64"/>
    </location>
</feature>
<comment type="subcellular location">
    <subcellularLocation>
        <location evidence="1">Membrane</location>
        <topology evidence="1">Multi-pass membrane protein</topology>
    </subcellularLocation>
</comment>
<evidence type="ECO:0000256" key="4">
    <source>
        <dbReference type="ARBA" id="ARBA00022989"/>
    </source>
</evidence>
<dbReference type="GO" id="GO:0016020">
    <property type="term" value="C:membrane"/>
    <property type="evidence" value="ECO:0007669"/>
    <property type="project" value="UniProtKB-SubCell"/>
</dbReference>
<evidence type="ECO:0000256" key="2">
    <source>
        <dbReference type="ARBA" id="ARBA00022448"/>
    </source>
</evidence>
<dbReference type="PRINTS" id="PR00176">
    <property type="entry name" value="NANEUSMPORT"/>
</dbReference>
<feature type="transmembrane region" description="Helical" evidence="7">
    <location>
        <begin position="218"/>
        <end position="247"/>
    </location>
</feature>
<keyword evidence="3 6" id="KW-0812">Transmembrane</keyword>
<dbReference type="Proteomes" id="UP000315995">
    <property type="component" value="Chromosome"/>
</dbReference>
<feature type="transmembrane region" description="Helical" evidence="7">
    <location>
        <begin position="259"/>
        <end position="281"/>
    </location>
</feature>
<evidence type="ECO:0000256" key="3">
    <source>
        <dbReference type="ARBA" id="ARBA00022692"/>
    </source>
</evidence>
<evidence type="ECO:0000256" key="7">
    <source>
        <dbReference type="SAM" id="Phobius"/>
    </source>
</evidence>
<name>A0A4Y6PZF1_PERCE</name>
<feature type="transmembrane region" description="Helical" evidence="7">
    <location>
        <begin position="351"/>
        <end position="376"/>
    </location>
</feature>
<dbReference type="PROSITE" id="PS00610">
    <property type="entry name" value="NA_NEUROTRAN_SYMP_1"/>
    <property type="match status" value="1"/>
</dbReference>
<accession>A0A5B8YH82</accession>
<feature type="transmembrane region" description="Helical" evidence="7">
    <location>
        <begin position="12"/>
        <end position="32"/>
    </location>
</feature>
<dbReference type="RefSeq" id="WP_141200162.1">
    <property type="nucleotide sequence ID" value="NZ_CP041186.1"/>
</dbReference>
<comment type="similarity">
    <text evidence="6">Belongs to the sodium:neurotransmitter symporter (SNF) (TC 2.A.22) family.</text>
</comment>
<feature type="transmembrane region" description="Helical" evidence="7">
    <location>
        <begin position="310"/>
        <end position="339"/>
    </location>
</feature>
<protein>
    <recommendedName>
        <fullName evidence="6">Transporter</fullName>
    </recommendedName>
</protein>
<dbReference type="AlphaFoldDB" id="A0A4Y6PZF1"/>
<evidence type="ECO:0000313" key="9">
    <source>
        <dbReference type="Proteomes" id="UP000315995"/>
    </source>
</evidence>
<accession>A0A4Y6PZF1</accession>
<keyword evidence="5 7" id="KW-0472">Membrane</keyword>
<keyword evidence="6" id="KW-0769">Symport</keyword>
<sequence length="463" mass="48510">MSAGNETREHWSGPVGFVLAAVGSAVGLGNVWKFPYITGINGGGAFVLVYLGCIAVVGLPLLIAEMSIGRRSQKEPVGAFSSLAHAGRGGKLWGIFGWLAVVTAFLLLSFYSVVGGWTIGYFIKAVSGTFTPEAAASSGEIFDTFVSDPVQSTIYHAIFMAACIGVVLGGVSRGIERAARVLMPVFAVLLLVLLGYSLTLDGAGEALRFMFYPDFSKLTPAAVLEALGHSFFTLSLGMGVMIVYGSYLSKQDSVFKSGLAVSIADTLIALAAGVTIFGIVFSAGKEPGSGAGLVFITLPSLFAQLPAGSLWAAIFFLLLGFAALTSGMSILEVAVAYFVDERGKSRKVATLTFGGIIFALGLLSVLSFSVLSDVHLMTVGQGDELKDLTVFDTLDYLISNWALTLGGLGVALYAGWGVSRDDLWDELKDDALGKAGFAGWFLITRFVAPVAVILVLLHSVGVV</sequence>
<feature type="transmembrane region" description="Helical" evidence="7">
    <location>
        <begin position="396"/>
        <end position="416"/>
    </location>
</feature>
<proteinExistence type="inferred from homology"/>
<dbReference type="GO" id="GO:0015293">
    <property type="term" value="F:symporter activity"/>
    <property type="evidence" value="ECO:0007669"/>
    <property type="project" value="UniProtKB-KW"/>
</dbReference>
<dbReference type="Pfam" id="PF00209">
    <property type="entry name" value="SNF"/>
    <property type="match status" value="2"/>
</dbReference>
<dbReference type="InterPro" id="IPR047218">
    <property type="entry name" value="YocR/YhdH-like"/>
</dbReference>
<dbReference type="CDD" id="cd10336">
    <property type="entry name" value="SLC6sbd_Tyt1-Like"/>
    <property type="match status" value="1"/>
</dbReference>
<evidence type="ECO:0000256" key="6">
    <source>
        <dbReference type="RuleBase" id="RU003732"/>
    </source>
</evidence>
<reference evidence="8 9" key="1">
    <citation type="submission" date="2019-06" db="EMBL/GenBank/DDBJ databases">
        <title>Persicimonas caeni gen. nov., sp. nov., a predatory bacterium isolated from solar saltern.</title>
        <authorList>
            <person name="Wang S."/>
        </authorList>
    </citation>
    <scope>NUCLEOTIDE SEQUENCE [LARGE SCALE GENOMIC DNA]</scope>
    <source>
        <strain evidence="8 9">YN101</strain>
    </source>
</reference>
<keyword evidence="9" id="KW-1185">Reference proteome</keyword>
<keyword evidence="4 7" id="KW-1133">Transmembrane helix</keyword>
<gene>
    <name evidence="8" type="ORF">FIV42_24070</name>
</gene>
<dbReference type="PROSITE" id="PS50267">
    <property type="entry name" value="NA_NEUROTRAN_SYMP_3"/>
    <property type="match status" value="1"/>
</dbReference>
<dbReference type="InterPro" id="IPR000175">
    <property type="entry name" value="Na/ntran_symport"/>
</dbReference>
<dbReference type="OrthoDB" id="9762833at2"/>
<organism evidence="8 9">
    <name type="scientific">Persicimonas caeni</name>
    <dbReference type="NCBI Taxonomy" id="2292766"/>
    <lineage>
        <taxon>Bacteria</taxon>
        <taxon>Deltaproteobacteria</taxon>
        <taxon>Bradymonadales</taxon>
        <taxon>Bradymonadaceae</taxon>
        <taxon>Persicimonas</taxon>
    </lineage>
</organism>
<feature type="transmembrane region" description="Helical" evidence="7">
    <location>
        <begin position="178"/>
        <end position="198"/>
    </location>
</feature>
<dbReference type="EMBL" id="CP041186">
    <property type="protein sequence ID" value="QDG53708.1"/>
    <property type="molecule type" value="Genomic_DNA"/>
</dbReference>
<dbReference type="PANTHER" id="PTHR42948">
    <property type="entry name" value="TRANSPORTER"/>
    <property type="match status" value="1"/>
</dbReference>
<evidence type="ECO:0000256" key="1">
    <source>
        <dbReference type="ARBA" id="ARBA00004141"/>
    </source>
</evidence>
<evidence type="ECO:0000256" key="5">
    <source>
        <dbReference type="ARBA" id="ARBA00023136"/>
    </source>
</evidence>
<feature type="transmembrane region" description="Helical" evidence="7">
    <location>
        <begin position="437"/>
        <end position="457"/>
    </location>
</feature>
<feature type="transmembrane region" description="Helical" evidence="7">
    <location>
        <begin position="153"/>
        <end position="171"/>
    </location>
</feature>
<feature type="transmembrane region" description="Helical" evidence="7">
    <location>
        <begin position="92"/>
        <end position="114"/>
    </location>
</feature>
<dbReference type="NCBIfam" id="NF037979">
    <property type="entry name" value="Na_transp"/>
    <property type="match status" value="1"/>
</dbReference>
<keyword evidence="2 6" id="KW-0813">Transport</keyword>
<dbReference type="InterPro" id="IPR037272">
    <property type="entry name" value="SNS_sf"/>
</dbReference>